<dbReference type="EMBL" id="VSRR010002257">
    <property type="protein sequence ID" value="MPC30445.1"/>
    <property type="molecule type" value="Genomic_DNA"/>
</dbReference>
<organism evidence="1 2">
    <name type="scientific">Portunus trituberculatus</name>
    <name type="common">Swimming crab</name>
    <name type="synonym">Neptunus trituberculatus</name>
    <dbReference type="NCBI Taxonomy" id="210409"/>
    <lineage>
        <taxon>Eukaryota</taxon>
        <taxon>Metazoa</taxon>
        <taxon>Ecdysozoa</taxon>
        <taxon>Arthropoda</taxon>
        <taxon>Crustacea</taxon>
        <taxon>Multicrustacea</taxon>
        <taxon>Malacostraca</taxon>
        <taxon>Eumalacostraca</taxon>
        <taxon>Eucarida</taxon>
        <taxon>Decapoda</taxon>
        <taxon>Pleocyemata</taxon>
        <taxon>Brachyura</taxon>
        <taxon>Eubrachyura</taxon>
        <taxon>Portunoidea</taxon>
        <taxon>Portunidae</taxon>
        <taxon>Portuninae</taxon>
        <taxon>Portunus</taxon>
    </lineage>
</organism>
<dbReference type="Proteomes" id="UP000324222">
    <property type="component" value="Unassembled WGS sequence"/>
</dbReference>
<name>A0A5B7EAR5_PORTR</name>
<gene>
    <name evidence="1" type="ORF">E2C01_023711</name>
</gene>
<reference evidence="1 2" key="1">
    <citation type="submission" date="2019-05" db="EMBL/GenBank/DDBJ databases">
        <title>Another draft genome of Portunus trituberculatus and its Hox gene families provides insights of decapod evolution.</title>
        <authorList>
            <person name="Jeong J.-H."/>
            <person name="Song I."/>
            <person name="Kim S."/>
            <person name="Choi T."/>
            <person name="Kim D."/>
            <person name="Ryu S."/>
            <person name="Kim W."/>
        </authorList>
    </citation>
    <scope>NUCLEOTIDE SEQUENCE [LARGE SCALE GENOMIC DNA]</scope>
    <source>
        <tissue evidence="1">Muscle</tissue>
    </source>
</reference>
<sequence>MTFSLKTSRGLKTLVSFPFIITEDVTVMAQREAKPTNLERKTFLPTSVRSYPSEVSRAASSSLHDKVGEICE</sequence>
<dbReference type="AlphaFoldDB" id="A0A5B7EAR5"/>
<keyword evidence="2" id="KW-1185">Reference proteome</keyword>
<comment type="caution">
    <text evidence="1">The sequence shown here is derived from an EMBL/GenBank/DDBJ whole genome shotgun (WGS) entry which is preliminary data.</text>
</comment>
<protein>
    <submittedName>
        <fullName evidence="1">Uncharacterized protein</fullName>
    </submittedName>
</protein>
<evidence type="ECO:0000313" key="2">
    <source>
        <dbReference type="Proteomes" id="UP000324222"/>
    </source>
</evidence>
<proteinExistence type="predicted"/>
<accession>A0A5B7EAR5</accession>
<evidence type="ECO:0000313" key="1">
    <source>
        <dbReference type="EMBL" id="MPC30445.1"/>
    </source>
</evidence>